<keyword evidence="2" id="KW-1185">Reference proteome</keyword>
<comment type="caution">
    <text evidence="1">The sequence shown here is derived from an EMBL/GenBank/DDBJ whole genome shotgun (WGS) entry which is preliminary data.</text>
</comment>
<protein>
    <submittedName>
        <fullName evidence="1">WD40 repeat protein</fullName>
    </submittedName>
</protein>
<dbReference type="Gene3D" id="2.120.10.30">
    <property type="entry name" value="TolB, C-terminal domain"/>
    <property type="match status" value="1"/>
</dbReference>
<dbReference type="EMBL" id="SNZV01000003">
    <property type="protein sequence ID" value="TDS14698.1"/>
    <property type="molecule type" value="Genomic_DNA"/>
</dbReference>
<sequence>MTVSIFLIASSDPKYRNVMKNYIIHVCLSFAILVLSCCSKNGDATPPGGSSLTGKIYYAHFDGFSMLDLPTGEKTVIRPSGTHYNWYLTADGSTLMEMTDGRAGGRPDHIKFSIKSMADGVVRNEFFYRPRNGGSNYQAADLSPDKSMICIFPSFDEGYVLLDAKTGDFLGEITAINGERVSRYESFVWLPDNSLVFKWKNFIVRGKLPFDVISVVREFDTEDFGSFSSSHDGNKLAFNYQNHIAVMHVDGSEFYLATKGDKIESNAAFSPDGSQLLVGTNFQTIPVPGSVPSSQRYMKVIPLDGRSYDPNSDAEVLPVLVAGEKSAEPTKGQMVWVR</sequence>
<proteinExistence type="predicted"/>
<accession>A0A4V3E1U7</accession>
<organism evidence="1 2">
    <name type="scientific">Sphingobacterium paludis</name>
    <dbReference type="NCBI Taxonomy" id="1476465"/>
    <lineage>
        <taxon>Bacteria</taxon>
        <taxon>Pseudomonadati</taxon>
        <taxon>Bacteroidota</taxon>
        <taxon>Sphingobacteriia</taxon>
        <taxon>Sphingobacteriales</taxon>
        <taxon>Sphingobacteriaceae</taxon>
        <taxon>Sphingobacterium</taxon>
    </lineage>
</organism>
<dbReference type="InterPro" id="IPR011042">
    <property type="entry name" value="6-blade_b-propeller_TolB-like"/>
</dbReference>
<evidence type="ECO:0000313" key="2">
    <source>
        <dbReference type="Proteomes" id="UP000294752"/>
    </source>
</evidence>
<gene>
    <name evidence="1" type="ORF">B0I21_103193</name>
</gene>
<reference evidence="1 2" key="1">
    <citation type="submission" date="2019-03" db="EMBL/GenBank/DDBJ databases">
        <title>Genomic Encyclopedia of Type Strains, Phase III (KMG-III): the genomes of soil and plant-associated and newly described type strains.</title>
        <authorList>
            <person name="Whitman W."/>
        </authorList>
    </citation>
    <scope>NUCLEOTIDE SEQUENCE [LARGE SCALE GENOMIC DNA]</scope>
    <source>
        <strain evidence="1 2">CGMCC 1.12801</strain>
    </source>
</reference>
<name>A0A4V3E1U7_9SPHI</name>
<dbReference type="AlphaFoldDB" id="A0A4V3E1U7"/>
<dbReference type="Proteomes" id="UP000294752">
    <property type="component" value="Unassembled WGS sequence"/>
</dbReference>
<dbReference type="SUPFAM" id="SSF82171">
    <property type="entry name" value="DPP6 N-terminal domain-like"/>
    <property type="match status" value="1"/>
</dbReference>
<evidence type="ECO:0000313" key="1">
    <source>
        <dbReference type="EMBL" id="TDS14698.1"/>
    </source>
</evidence>